<proteinExistence type="predicted"/>
<dbReference type="WBParaSite" id="Hba_16824">
    <property type="protein sequence ID" value="Hba_16824"/>
    <property type="gene ID" value="Hba_16824"/>
</dbReference>
<organism evidence="1 2">
    <name type="scientific">Heterorhabditis bacteriophora</name>
    <name type="common">Entomopathogenic nematode worm</name>
    <dbReference type="NCBI Taxonomy" id="37862"/>
    <lineage>
        <taxon>Eukaryota</taxon>
        <taxon>Metazoa</taxon>
        <taxon>Ecdysozoa</taxon>
        <taxon>Nematoda</taxon>
        <taxon>Chromadorea</taxon>
        <taxon>Rhabditida</taxon>
        <taxon>Rhabditina</taxon>
        <taxon>Rhabditomorpha</taxon>
        <taxon>Strongyloidea</taxon>
        <taxon>Heterorhabditidae</taxon>
        <taxon>Heterorhabditis</taxon>
    </lineage>
</organism>
<accession>A0A1I7XGL7</accession>
<evidence type="ECO:0000313" key="2">
    <source>
        <dbReference type="WBParaSite" id="Hba_16824"/>
    </source>
</evidence>
<name>A0A1I7XGL7_HETBA</name>
<keyword evidence="1" id="KW-1185">Reference proteome</keyword>
<reference evidence="2" key="1">
    <citation type="submission" date="2016-11" db="UniProtKB">
        <authorList>
            <consortium name="WormBaseParasite"/>
        </authorList>
    </citation>
    <scope>IDENTIFICATION</scope>
</reference>
<dbReference type="Proteomes" id="UP000095283">
    <property type="component" value="Unplaced"/>
</dbReference>
<protein>
    <submittedName>
        <fullName evidence="2">SURF1-like protein</fullName>
    </submittedName>
</protein>
<dbReference type="AlphaFoldDB" id="A0A1I7XGL7"/>
<sequence length="83" mass="9660">MAIVAEHSIGRVWQEEGERNGDIFWFSNGTDPAQQIPLRMTYTTRPSQDFSDQYKSDRIIAIPTKLIKFTRYLDANSKSEDYI</sequence>
<evidence type="ECO:0000313" key="1">
    <source>
        <dbReference type="Proteomes" id="UP000095283"/>
    </source>
</evidence>